<evidence type="ECO:0000256" key="2">
    <source>
        <dbReference type="ARBA" id="ARBA00022679"/>
    </source>
</evidence>
<dbReference type="Gene3D" id="3.40.50.150">
    <property type="entry name" value="Vaccinia Virus protein VP39"/>
    <property type="match status" value="1"/>
</dbReference>
<keyword evidence="4" id="KW-1185">Reference proteome</keyword>
<accession>A0A2T0WWD8</accession>
<dbReference type="Pfam" id="PF13578">
    <property type="entry name" value="Methyltransf_24"/>
    <property type="match status" value="1"/>
</dbReference>
<dbReference type="AlphaFoldDB" id="A0A2T0WWD8"/>
<dbReference type="Pfam" id="PF13692">
    <property type="entry name" value="Glyco_trans_1_4"/>
    <property type="match status" value="1"/>
</dbReference>
<dbReference type="PANTHER" id="PTHR12526">
    <property type="entry name" value="GLYCOSYLTRANSFERASE"/>
    <property type="match status" value="1"/>
</dbReference>
<keyword evidence="1" id="KW-0328">Glycosyltransferase</keyword>
<proteinExistence type="predicted"/>
<dbReference type="EMBL" id="PVTQ01000004">
    <property type="protein sequence ID" value="PRY90999.1"/>
    <property type="molecule type" value="Genomic_DNA"/>
</dbReference>
<protein>
    <submittedName>
        <fullName evidence="3">Glycosyl transferase family 1</fullName>
    </submittedName>
</protein>
<organism evidence="3 4">
    <name type="scientific">Donghicola tyrosinivorans</name>
    <dbReference type="NCBI Taxonomy" id="1652492"/>
    <lineage>
        <taxon>Bacteria</taxon>
        <taxon>Pseudomonadati</taxon>
        <taxon>Pseudomonadota</taxon>
        <taxon>Alphaproteobacteria</taxon>
        <taxon>Rhodobacterales</taxon>
        <taxon>Roseobacteraceae</taxon>
        <taxon>Donghicola</taxon>
    </lineage>
</organism>
<dbReference type="InterPro" id="IPR007739">
    <property type="entry name" value="RgpF"/>
</dbReference>
<evidence type="ECO:0000313" key="4">
    <source>
        <dbReference type="Proteomes" id="UP000238392"/>
    </source>
</evidence>
<dbReference type="GO" id="GO:0016757">
    <property type="term" value="F:glycosyltransferase activity"/>
    <property type="evidence" value="ECO:0007669"/>
    <property type="project" value="UniProtKB-KW"/>
</dbReference>
<dbReference type="PANTHER" id="PTHR12526:SF629">
    <property type="entry name" value="TEICHURONIC ACID BIOSYNTHESIS GLYCOSYLTRANSFERASE TUAH-RELATED"/>
    <property type="match status" value="1"/>
</dbReference>
<dbReference type="Proteomes" id="UP000238392">
    <property type="component" value="Unassembled WGS sequence"/>
</dbReference>
<dbReference type="SUPFAM" id="SSF53756">
    <property type="entry name" value="UDP-Glycosyltransferase/glycogen phosphorylase"/>
    <property type="match status" value="1"/>
</dbReference>
<dbReference type="Pfam" id="PF05045">
    <property type="entry name" value="RgpF"/>
    <property type="match status" value="1"/>
</dbReference>
<gene>
    <name evidence="3" type="ORF">CLV74_10411</name>
</gene>
<reference evidence="3 4" key="1">
    <citation type="submission" date="2018-03" db="EMBL/GenBank/DDBJ databases">
        <title>Genomic Encyclopedia of Archaeal and Bacterial Type Strains, Phase II (KMG-II): from individual species to whole genera.</title>
        <authorList>
            <person name="Goeker M."/>
        </authorList>
    </citation>
    <scope>NUCLEOTIDE SEQUENCE [LARGE SCALE GENOMIC DNA]</scope>
    <source>
        <strain evidence="3 4">DSM 100212</strain>
    </source>
</reference>
<sequence length="1131" mass="124857">MTKKTTFLGHDIPRPHYIPLTAWLRHGPFAMWLVSAARPKQIVELGSHYGYSYFAFCQAVKESGLHSTCVAVDKWQGDEHAGNCGEEVYEAVRAENASYEGFSTLRRKTFAEALADVEDGSVDLLHVDGRHFYDDVKEDFESWIPKLAENAIVLFHDTMVRERGFGVWRYWEELEQTWPSFNFTYQHGLGMLFKGQALSPEMETFQRMTEDTAGRDALLALFGAEGEALSIDHTAAVLAERGAEGLTPLADFITVLKSGELASESQIRKLDTGGMALAETLLQTAHARAQVAAAQADLVTAQREEIQLLSEKLAKARNKPSMIWKDRTSWLVLKALASSKLLPLSPRTRNRFARSAAKRDPNRGLQKGLIEKLAETAPRDQVVAFDGRQTRRADLSNVLVVTHEASRTGAPILAYNIARELNNRYNVTVLSIRGGDLIDAFRDVATEMIVTGPHPARNKTVMKWLRKTLSGKPIEFAVVNSLASSPILPILSQMDIPTVSLIHEFASSFPAPEGPFHDVMKHSDSVVFSSPLTLEDAGSSAAIEASPKIRILPQGKCLVPADGRMSNDEAAERERKSLAAKLRPAGSEHAFVVIGAGRVQHRKGTDLFIEVARYALAKAQAAGRKLRFVWIGDGFDDTNDPAFFLALKDQLKRSGMEDDVLFLPPTSEIDHAYLLADMLMLPSRLDPLPNVAIDAMMAGLPVLCFERATGIARTLIEAGVAETCVADYIDTAAMADKLLALAEDVKLYDRVSAALRDRAPAMFNMATYVAELEAQALTARARREARKADAAIIAAEERFEEGYVRFPVVAPESRASAAKDYLERLSRASTPRRPEPGFNPHLFRMHQRAEGQPETADPYADFLRRGRPDGPWALQVISSSGEAALTEAARGLRTALQIHAYYIDLLPRIRAHLDANQLHPDLFVSTTEEEDAAEARRLLDGYGAKVEVRVLPNVGRDIGPLLTGFGPELVRDYDVIGHVHTKKSLFLGKSDVIEAWVSFLYENILGGAQGGPMIDRVLNAMAEAPDIGIVFPGDPNLISWSRNRDQGERLAKRLGVQDLPDIIDFPIGTMFWMRADALRPIVDLRLRPEDYPAEPIADDGTLLHALERMLGVVPVQRGYRAAVTHVAGLTR</sequence>
<dbReference type="CDD" id="cd03801">
    <property type="entry name" value="GT4_PimA-like"/>
    <property type="match status" value="1"/>
</dbReference>
<keyword evidence="2 3" id="KW-0808">Transferase</keyword>
<dbReference type="InterPro" id="IPR029063">
    <property type="entry name" value="SAM-dependent_MTases_sf"/>
</dbReference>
<dbReference type="Gene3D" id="3.40.50.2000">
    <property type="entry name" value="Glycogen Phosphorylase B"/>
    <property type="match status" value="2"/>
</dbReference>
<evidence type="ECO:0000256" key="1">
    <source>
        <dbReference type="ARBA" id="ARBA00022676"/>
    </source>
</evidence>
<comment type="caution">
    <text evidence="3">The sequence shown here is derived from an EMBL/GenBank/DDBJ whole genome shotgun (WGS) entry which is preliminary data.</text>
</comment>
<dbReference type="SUPFAM" id="SSF53335">
    <property type="entry name" value="S-adenosyl-L-methionine-dependent methyltransferases"/>
    <property type="match status" value="1"/>
</dbReference>
<evidence type="ECO:0000313" key="3">
    <source>
        <dbReference type="EMBL" id="PRY90999.1"/>
    </source>
</evidence>
<name>A0A2T0WWD8_9RHOB</name>